<evidence type="ECO:0008006" key="4">
    <source>
        <dbReference type="Google" id="ProtNLM"/>
    </source>
</evidence>
<feature type="transmembrane region" description="Helical" evidence="1">
    <location>
        <begin position="193"/>
        <end position="211"/>
    </location>
</feature>
<feature type="transmembrane region" description="Helical" evidence="1">
    <location>
        <begin position="620"/>
        <end position="640"/>
    </location>
</feature>
<name>A0A0R2FW22_9LACO</name>
<feature type="transmembrane region" description="Helical" evidence="1">
    <location>
        <begin position="594"/>
        <end position="614"/>
    </location>
</feature>
<dbReference type="Proteomes" id="UP000051296">
    <property type="component" value="Unassembled WGS sequence"/>
</dbReference>
<dbReference type="AlphaFoldDB" id="A0A0R2FW22"/>
<evidence type="ECO:0000313" key="3">
    <source>
        <dbReference type="Proteomes" id="UP000051296"/>
    </source>
</evidence>
<accession>A0A0R2FW22</accession>
<feature type="transmembrane region" description="Helical" evidence="1">
    <location>
        <begin position="231"/>
        <end position="252"/>
    </location>
</feature>
<sequence length="659" mass="73483">MKVKGLLITVMVILFSGLGLSEVKEFGSDVKVPAEAAMNVSQVTKHQSKVALYQQLGRLAKQHHLAIYKPVIDTKGKLTYPCLSKTVLSQQVPAALVTSSVNGMYYLTKLPGPSFAKQLQQLGLDVKVAALPWQLIVADFLFGNERSVAVWALLLTFALSLLALKVRQLKAAMLARSLGGLARHSWMNLGQELGFLLVATSGCLAIVVLGVDGGQWTLLGKAFALQELVLTGLLAVIIIMVNVFFTAVIKVLKPVAVMKNRTYSALLGNTWLLGILVASFLVLVAAEAGLNTGQQVTRQLQELSCWRQVANFAKITWRDRESTHMDANSHEIDAQFVKTNEHQHWRFLKRFTGDELVYASASRLALVPDPKQQSKEELRLAKRLIYGNRGFQIKNSRLGQQYTYPKVTGSAPITIYLPADVRYQEDMIKDLVLTEWFSHTGLRSSDFQVVVLKEKRKLFTFNQANQETSGQRSSIIKNPIFVLLHFEKLDRFAEGTTLGSTVSQQALFKQALIQKHGSRSGLDRDMTDYENVAQTAELALQHAKNRLVGIQMAGIILFIIQAFTLYHYLGCRYEVQLRAIMLYRLFRASSKQPLLKLVAPLLTGLGMLFLLAHHQGLNQWLLLALGGIYGLMTVSLLLLVHWRFSQQLTTVLKGNNDIL</sequence>
<organism evidence="2 3">
    <name type="scientific">Weissella halotolerans DSM 20190</name>
    <dbReference type="NCBI Taxonomy" id="1123500"/>
    <lineage>
        <taxon>Bacteria</taxon>
        <taxon>Bacillati</taxon>
        <taxon>Bacillota</taxon>
        <taxon>Bacilli</taxon>
        <taxon>Lactobacillales</taxon>
        <taxon>Lactobacillaceae</taxon>
        <taxon>Weissella</taxon>
    </lineage>
</organism>
<keyword evidence="3" id="KW-1185">Reference proteome</keyword>
<feature type="transmembrane region" description="Helical" evidence="1">
    <location>
        <begin position="548"/>
        <end position="569"/>
    </location>
</feature>
<keyword evidence="1" id="KW-0812">Transmembrane</keyword>
<evidence type="ECO:0000313" key="2">
    <source>
        <dbReference type="EMBL" id="KRN32416.1"/>
    </source>
</evidence>
<feature type="transmembrane region" description="Helical" evidence="1">
    <location>
        <begin position="148"/>
        <end position="166"/>
    </location>
</feature>
<gene>
    <name evidence="2" type="ORF">IV68_GL000768</name>
</gene>
<evidence type="ECO:0000256" key="1">
    <source>
        <dbReference type="SAM" id="Phobius"/>
    </source>
</evidence>
<feature type="transmembrane region" description="Helical" evidence="1">
    <location>
        <begin position="264"/>
        <end position="286"/>
    </location>
</feature>
<dbReference type="STRING" id="1123500.GCA_000420365_00657"/>
<dbReference type="EMBL" id="JQAX01000002">
    <property type="protein sequence ID" value="KRN32416.1"/>
    <property type="molecule type" value="Genomic_DNA"/>
</dbReference>
<keyword evidence="1" id="KW-0472">Membrane</keyword>
<dbReference type="OrthoDB" id="2243915at2"/>
<dbReference type="eggNOG" id="ENOG5033QX3">
    <property type="taxonomic scope" value="Bacteria"/>
</dbReference>
<protein>
    <recommendedName>
        <fullName evidence="4">Bacteriocin-associated integral membrane protein</fullName>
    </recommendedName>
</protein>
<comment type="caution">
    <text evidence="2">The sequence shown here is derived from an EMBL/GenBank/DDBJ whole genome shotgun (WGS) entry which is preliminary data.</text>
</comment>
<proteinExistence type="predicted"/>
<dbReference type="RefSeq" id="WP_022791437.1">
    <property type="nucleotide sequence ID" value="NZ_ATUU01000002.1"/>
</dbReference>
<dbReference type="PATRIC" id="fig|1123500.6.peg.775"/>
<dbReference type="InParanoid" id="A0A0R2FW22"/>
<keyword evidence="1" id="KW-1133">Transmembrane helix</keyword>
<reference evidence="2 3" key="1">
    <citation type="journal article" date="2015" name="Genome Announc.">
        <title>Expanding the biotechnology potential of lactobacilli through comparative genomics of 213 strains and associated genera.</title>
        <authorList>
            <person name="Sun Z."/>
            <person name="Harris H.M."/>
            <person name="McCann A."/>
            <person name="Guo C."/>
            <person name="Argimon S."/>
            <person name="Zhang W."/>
            <person name="Yang X."/>
            <person name="Jeffery I.B."/>
            <person name="Cooney J.C."/>
            <person name="Kagawa T.F."/>
            <person name="Liu W."/>
            <person name="Song Y."/>
            <person name="Salvetti E."/>
            <person name="Wrobel A."/>
            <person name="Rasinkangas P."/>
            <person name="Parkhill J."/>
            <person name="Rea M.C."/>
            <person name="O'Sullivan O."/>
            <person name="Ritari J."/>
            <person name="Douillard F.P."/>
            <person name="Paul Ross R."/>
            <person name="Yang R."/>
            <person name="Briner A.E."/>
            <person name="Felis G.E."/>
            <person name="de Vos W.M."/>
            <person name="Barrangou R."/>
            <person name="Klaenhammer T.R."/>
            <person name="Caufield P.W."/>
            <person name="Cui Y."/>
            <person name="Zhang H."/>
            <person name="O'Toole P.W."/>
        </authorList>
    </citation>
    <scope>NUCLEOTIDE SEQUENCE [LARGE SCALE GENOMIC DNA]</scope>
    <source>
        <strain evidence="2 3">DSM 20190</strain>
    </source>
</reference>